<dbReference type="SUPFAM" id="SSF48452">
    <property type="entry name" value="TPR-like"/>
    <property type="match status" value="1"/>
</dbReference>
<dbReference type="Gene3D" id="1.25.40.10">
    <property type="entry name" value="Tetratricopeptide repeat domain"/>
    <property type="match status" value="2"/>
</dbReference>
<evidence type="ECO:0000313" key="5">
    <source>
        <dbReference type="Proteomes" id="UP000238762"/>
    </source>
</evidence>
<sequence length="823" mass="94202">MVDPVVRPQRANIPDSTAAPDPTVAPNPQLKSRPDVEFQMAKLWQQKGKIDRAIAGYQKVLAVAPTHWLSLEAAGELLVAQGNLTAAIGLYRKAIQHQTVSDRLLRATMAQQNNQLEQAIDEYQRVLELEPVNCEALQGLEKVLIQKGDFGGAIAAYRRVFAYNPNNAEFHKRHINLVIAEQGLKAAFEAYELVRKDSKTIDIPTSDLLCCIVVRNELTRLPYFLNYYRQQGVDKFLIVDNQSTDETLTYLLQQPDVYVWSSAKSFNQVNFGSVWFELLLRQYGINHWCLTVDADELLYYPDCEHKTIPQLCQELDRKHYRAYTAILLDMYADKAIQDTHYTPGQNFLEVCSYFDRQYHHRQQKQGGPYSNQTIYFGGLRERIFGSTGDFILNKVPLLKYSPEIVLSGGQHFINLPECRIARGSGCLLHFKYFSLFLDYVAQEVQRKEHYGDAHQYQEYARILSSTSSLNLYDAAHSIPLQSSQQLVKLGILQVEPDTISLPTPEIPTILQLPPQTRRPFWSVMITAYKRVLYLEQALRSVLAQAPDADNIQIEVVNDGAPESIQADLAAIVDRVGQGRVSFYRHPENIGHPHIFNLCIQRAKGRWVHLLHDDDWLEPGFYNALQHGIEQKPDIGAAFCRYRLMDEVGQNHRLSDLERGVPGVLANWIERISLQCLILFPAIVVKREVYETLGGFTPQAYSCFDWEMWQRIAIRYPIWYEPQPLASFRTHTGSESYRLQQLGQQILDSHEVVKLAETYLPRTTTKQLSTRARDGHAWWALEIAKQQLQEGKCQEAVANIKKALEQSSQKAWIEQAVAKLFLEI</sequence>
<dbReference type="InterPro" id="IPR019734">
    <property type="entry name" value="TPR_rpt"/>
</dbReference>
<reference evidence="4 5" key="1">
    <citation type="submission" date="2018-02" db="EMBL/GenBank/DDBJ databases">
        <authorList>
            <person name="Cohen D.B."/>
            <person name="Kent A.D."/>
        </authorList>
    </citation>
    <scope>NUCLEOTIDE SEQUENCE [LARGE SCALE GENOMIC DNA]</scope>
    <source>
        <strain evidence="4 5">CCAP 1448/3</strain>
    </source>
</reference>
<dbReference type="EMBL" id="PVWJ01000098">
    <property type="protein sequence ID" value="PSB01603.1"/>
    <property type="molecule type" value="Genomic_DNA"/>
</dbReference>
<dbReference type="Pfam" id="PF13704">
    <property type="entry name" value="Glyco_tranf_2_4"/>
    <property type="match status" value="1"/>
</dbReference>
<organism evidence="4 5">
    <name type="scientific">Merismopedia glauca CCAP 1448/3</name>
    <dbReference type="NCBI Taxonomy" id="1296344"/>
    <lineage>
        <taxon>Bacteria</taxon>
        <taxon>Bacillati</taxon>
        <taxon>Cyanobacteriota</taxon>
        <taxon>Cyanophyceae</taxon>
        <taxon>Synechococcales</taxon>
        <taxon>Merismopediaceae</taxon>
        <taxon>Merismopedia</taxon>
    </lineage>
</organism>
<feature type="repeat" description="TPR" evidence="1">
    <location>
        <begin position="134"/>
        <end position="167"/>
    </location>
</feature>
<dbReference type="InterPro" id="IPR001173">
    <property type="entry name" value="Glyco_trans_2-like"/>
</dbReference>
<dbReference type="SMART" id="SM00028">
    <property type="entry name" value="TPR"/>
    <property type="match status" value="4"/>
</dbReference>
<dbReference type="SUPFAM" id="SSF53448">
    <property type="entry name" value="Nucleotide-diphospho-sugar transferases"/>
    <property type="match status" value="2"/>
</dbReference>
<name>A0A2T1C0F6_9CYAN</name>
<feature type="domain" description="Glycosyltransferase 2-like" evidence="3">
    <location>
        <begin position="522"/>
        <end position="655"/>
    </location>
</feature>
<keyword evidence="5" id="KW-1185">Reference proteome</keyword>
<dbReference type="InterPro" id="IPR029044">
    <property type="entry name" value="Nucleotide-diphossugar_trans"/>
</dbReference>
<dbReference type="Gene3D" id="3.90.550.10">
    <property type="entry name" value="Spore Coat Polysaccharide Biosynthesis Protein SpsA, Chain A"/>
    <property type="match status" value="1"/>
</dbReference>
<dbReference type="PANTHER" id="PTHR43685">
    <property type="entry name" value="GLYCOSYLTRANSFERASE"/>
    <property type="match status" value="1"/>
</dbReference>
<evidence type="ECO:0000259" key="3">
    <source>
        <dbReference type="Pfam" id="PF00535"/>
    </source>
</evidence>
<dbReference type="Pfam" id="PF00535">
    <property type="entry name" value="Glycos_transf_2"/>
    <property type="match status" value="1"/>
</dbReference>
<evidence type="ECO:0000256" key="1">
    <source>
        <dbReference type="PROSITE-ProRule" id="PRU00339"/>
    </source>
</evidence>
<dbReference type="RefSeq" id="WP_106289944.1">
    <property type="nucleotide sequence ID" value="NZ_CAWNTC010000128.1"/>
</dbReference>
<dbReference type="Proteomes" id="UP000238762">
    <property type="component" value="Unassembled WGS sequence"/>
</dbReference>
<keyword evidence="1" id="KW-0802">TPR repeat</keyword>
<gene>
    <name evidence="4" type="ORF">C7B64_17525</name>
</gene>
<proteinExistence type="predicted"/>
<protein>
    <recommendedName>
        <fullName evidence="3">Glycosyltransferase 2-like domain-containing protein</fullName>
    </recommendedName>
</protein>
<evidence type="ECO:0000313" key="4">
    <source>
        <dbReference type="EMBL" id="PSB01603.1"/>
    </source>
</evidence>
<dbReference type="OrthoDB" id="396512at2"/>
<comment type="caution">
    <text evidence="4">The sequence shown here is derived from an EMBL/GenBank/DDBJ whole genome shotgun (WGS) entry which is preliminary data.</text>
</comment>
<dbReference type="AlphaFoldDB" id="A0A2T1C0F6"/>
<dbReference type="InterPro" id="IPR050834">
    <property type="entry name" value="Glycosyltransf_2"/>
</dbReference>
<feature type="repeat" description="TPR" evidence="1">
    <location>
        <begin position="34"/>
        <end position="67"/>
    </location>
</feature>
<dbReference type="PROSITE" id="PS50005">
    <property type="entry name" value="TPR"/>
    <property type="match status" value="3"/>
</dbReference>
<dbReference type="Pfam" id="PF13432">
    <property type="entry name" value="TPR_16"/>
    <property type="match status" value="1"/>
</dbReference>
<evidence type="ECO:0000256" key="2">
    <source>
        <dbReference type="SAM" id="MobiDB-lite"/>
    </source>
</evidence>
<reference evidence="4 5" key="2">
    <citation type="submission" date="2018-03" db="EMBL/GenBank/DDBJ databases">
        <title>The ancient ancestry and fast evolution of plastids.</title>
        <authorList>
            <person name="Moore K.R."/>
            <person name="Magnabosco C."/>
            <person name="Momper L."/>
            <person name="Gold D.A."/>
            <person name="Bosak T."/>
            <person name="Fournier G.P."/>
        </authorList>
    </citation>
    <scope>NUCLEOTIDE SEQUENCE [LARGE SCALE GENOMIC DNA]</scope>
    <source>
        <strain evidence="4 5">CCAP 1448/3</strain>
    </source>
</reference>
<accession>A0A2T1C0F6</accession>
<dbReference type="InterPro" id="IPR011990">
    <property type="entry name" value="TPR-like_helical_dom_sf"/>
</dbReference>
<feature type="repeat" description="TPR" evidence="1">
    <location>
        <begin position="100"/>
        <end position="133"/>
    </location>
</feature>
<dbReference type="PANTHER" id="PTHR43685:SF2">
    <property type="entry name" value="GLYCOSYLTRANSFERASE 2-LIKE DOMAIN-CONTAINING PROTEIN"/>
    <property type="match status" value="1"/>
</dbReference>
<feature type="region of interest" description="Disordered" evidence="2">
    <location>
        <begin position="1"/>
        <end position="31"/>
    </location>
</feature>